<evidence type="ECO:0000313" key="3">
    <source>
        <dbReference type="Proteomes" id="UP000319462"/>
    </source>
</evidence>
<feature type="chain" id="PRO_5018333017" evidence="1">
    <location>
        <begin position="31"/>
        <end position="1435"/>
    </location>
</feature>
<feature type="signal peptide" evidence="1">
    <location>
        <begin position="1"/>
        <end position="30"/>
    </location>
</feature>
<evidence type="ECO:0000313" key="2">
    <source>
        <dbReference type="EMBL" id="SYZ67748.1"/>
    </source>
</evidence>
<name>A0A3P3ZBY9_LEIBR</name>
<gene>
    <name evidence="2" type="ORF">LBRM2904_29.2320</name>
</gene>
<reference evidence="2 3" key="1">
    <citation type="submission" date="2018-09" db="EMBL/GenBank/DDBJ databases">
        <authorList>
            <person name="Peiro R."/>
            <person name="Begona"/>
            <person name="Cbmso G."/>
            <person name="Lopez M."/>
            <person name="Gonzalez S."/>
        </authorList>
    </citation>
    <scope>NUCLEOTIDE SEQUENCE [LARGE SCALE GENOMIC DNA]</scope>
</reference>
<dbReference type="EMBL" id="LS997628">
    <property type="protein sequence ID" value="SYZ67748.1"/>
    <property type="molecule type" value="Genomic_DNA"/>
</dbReference>
<sequence>MLRRSMSLRYAATITLIAGIMLLIASPMHGQSVATVAAPPPCDDHGTTYIVNLDEATPGMLRYQGTSSCVSNDTASIMIVKDPDLPHAVVPLGEWRYLVSVHSPTPATITLNAMCGNTVKCQSNVTYVVSQAMVSSSSSALLPFSSQSLSSSESVLPGPTYPLCSHASKVRTCPVDGVLADSFPMDMQDSSCAYTTTISLEPHLGTVTLALSGLFYTYTPPSTPTVGDITSLAYTVQCNGATVCADVVSVVLGPASGTTPPPGPPSTLPSCSHNSTVNNFLIGAVYFRELPLDLQDTKCAYKATIDDPSVGTAVVTEPSDPTSYIYSTSPGTAPQDTSIPYTISCNGVNVCQGSVRIHLTLDTPTCPTSVSVFIVPPGSLLQGTVNSGSVCNTGAIPLAVVRTAVPGFTLHANGSFVFQAPDTEADVVVMVVMECSGVVLCQTKVVFAVSASTVAPTPTPTTAPIEACPKSFLYEVPTGESINGALDAVPSSSCNSTTYLLVNRSSDVKGDLSLNLLGQFRYTAPSLQRVDYVVVDVFCGKVFLCRTKLEFVAYTPVPTPSPTSSPLPPCANVYYYQTTPGVLIRSSLNNVPGQDPCAHGRYFKLNDAPQVGTLELALAGDFLFHPPTQEGQLSFTFTMYCLGQPFCTGTAYLLVSNEWTLGPTPTPSPSEPEGDTIISKQITCRGTCNTKAWKTYPNTKVWDITPGTGYTRMDGRPVDGVTVTWRNNSLVVLAYSLIGNLGARFPTFELITTTPKAYMEPTDFADSVAAGSLSFEMSCLANQGRTGMGEDVWKWTNLSLASGTGSVGAYYSSGKSWYQKFGGKHVNCDTFTDPCTYAPLLTPASYMNSSLGFWTIDVKDCDVTWTGMFPFSSMKRMVKHDGSPVWTFAGRLQLESTLYSEAVQASSWVEPGQFDANYSAHDILINLNQFVTVTKWGVQKSLISVDAELFTYVDNETHDQAFGINMLVYPFVDSYMTTSYARDRHVRGFKWISQDWMSPSSEQCPTCTGSKTKCAAPLEGADVSYTGPNFPEGDCPKGEGRVHLFKGPAMMRGECPDNKMHVFNQYGFSPTQNCYTTYQNVTLRGIVPGSSGLNETLARAFSYEGTVQLILLMDDHSYVRVNLRLSMYVSRLSKDAHHIEGGISTCRSGSYWPVLDPLGFSLASNPFPLSGAAVKPLCIDDLSSSYGPSDWALFTLNMPGVKPSEVTVRSVYVLHNNSRIYLIYKDPIDGALTIPSSGVDGAWWQYKYPSRLPRLGGPCEEQQHHLQQADGDFRGGGKCCVRLHLHPWLAQRGHKYRGGGGCTDPIRWDGGKHGGVPPCTARRPASDAAQSPGPTAGGFVLAAWAGQDGLVRHRRHRWRGRSPGSHRHLLYFSGQQPAFAQVGAARQAHQGDGAVCAAGWLAREEKAQARSSQGHVRRDEIRQVLRVSEGAKRRC</sequence>
<evidence type="ECO:0000256" key="1">
    <source>
        <dbReference type="SAM" id="SignalP"/>
    </source>
</evidence>
<accession>A0A3P3ZBY9</accession>
<keyword evidence="1" id="KW-0732">Signal</keyword>
<protein>
    <submittedName>
        <fullName evidence="2">Hypothetical_protein</fullName>
    </submittedName>
</protein>
<dbReference type="Proteomes" id="UP000319462">
    <property type="component" value="Chromosome 29"/>
</dbReference>
<proteinExistence type="predicted"/>
<organism evidence="2 3">
    <name type="scientific">Leishmania braziliensis MHOM/BR/75/M2904</name>
    <dbReference type="NCBI Taxonomy" id="420245"/>
    <lineage>
        <taxon>Eukaryota</taxon>
        <taxon>Discoba</taxon>
        <taxon>Euglenozoa</taxon>
        <taxon>Kinetoplastea</taxon>
        <taxon>Metakinetoplastina</taxon>
        <taxon>Trypanosomatida</taxon>
        <taxon>Trypanosomatidae</taxon>
        <taxon>Leishmaniinae</taxon>
        <taxon>Leishmania</taxon>
        <taxon>Leishmania braziliensis species complex</taxon>
    </lineage>
</organism>